<comment type="caution">
    <text evidence="1">The sequence shown here is derived from an EMBL/GenBank/DDBJ whole genome shotgun (WGS) entry which is preliminary data.</text>
</comment>
<gene>
    <name evidence="1" type="ORF">F6X38_12115</name>
</gene>
<sequence length="205" mass="23025">MIEHVVFDIGKVLIHWDPEIPYRRHIPDDAERARFLAEVCSPDWNLEQDRGRTWEAAEAALLALHPDKGDLIRTFRRNWREMVPHAYEGTVAIFRDLIGQGVDVTLLTNFAADTFEEASELYPFFTEARGVTVSGRVGLIKPDRAVYELHARDFGLDPAKTLFIDDVEKNVEGARAAGWQAVQFTGAAKLAEDLAGYGFEVAKPA</sequence>
<dbReference type="SUPFAM" id="SSF56784">
    <property type="entry name" value="HAD-like"/>
    <property type="match status" value="1"/>
</dbReference>
<keyword evidence="2" id="KW-1185">Reference proteome</keyword>
<dbReference type="Gene3D" id="1.10.150.240">
    <property type="entry name" value="Putative phosphatase, domain 2"/>
    <property type="match status" value="1"/>
</dbReference>
<dbReference type="NCBIfam" id="TIGR01509">
    <property type="entry name" value="HAD-SF-IA-v3"/>
    <property type="match status" value="1"/>
</dbReference>
<organism evidence="1 2">
    <name type="scientific">Plantimonas leprariae</name>
    <dbReference type="NCBI Taxonomy" id="2615207"/>
    <lineage>
        <taxon>Bacteria</taxon>
        <taxon>Pseudomonadati</taxon>
        <taxon>Pseudomonadota</taxon>
        <taxon>Alphaproteobacteria</taxon>
        <taxon>Hyphomicrobiales</taxon>
        <taxon>Aurantimonadaceae</taxon>
        <taxon>Plantimonas</taxon>
    </lineage>
</organism>
<dbReference type="SFLD" id="SFLDS00003">
    <property type="entry name" value="Haloacid_Dehalogenase"/>
    <property type="match status" value="1"/>
</dbReference>
<dbReference type="SFLD" id="SFLDG01129">
    <property type="entry name" value="C1.5:_HAD__Beta-PGM__Phosphata"/>
    <property type="match status" value="1"/>
</dbReference>
<dbReference type="PANTHER" id="PTHR43611">
    <property type="entry name" value="ALPHA-D-GLUCOSE 1-PHOSPHATE PHOSPHATASE"/>
    <property type="match status" value="1"/>
</dbReference>
<dbReference type="EMBL" id="VZDO01000009">
    <property type="protein sequence ID" value="KAB0679563.1"/>
    <property type="molecule type" value="Genomic_DNA"/>
</dbReference>
<dbReference type="Gene3D" id="3.40.50.1000">
    <property type="entry name" value="HAD superfamily/HAD-like"/>
    <property type="match status" value="1"/>
</dbReference>
<dbReference type="Proteomes" id="UP000432089">
    <property type="component" value="Unassembled WGS sequence"/>
</dbReference>
<name>A0A7V7PNS4_9HYPH</name>
<reference evidence="1 2" key="1">
    <citation type="submission" date="2019-09" db="EMBL/GenBank/DDBJ databases">
        <title>YIM 132180 draft genome.</title>
        <authorList>
            <person name="Zhang K."/>
        </authorList>
    </citation>
    <scope>NUCLEOTIDE SEQUENCE [LARGE SCALE GENOMIC DNA]</scope>
    <source>
        <strain evidence="1 2">YIM 132180</strain>
    </source>
</reference>
<protein>
    <submittedName>
        <fullName evidence="1">HAD family phosphatase</fullName>
    </submittedName>
</protein>
<dbReference type="PRINTS" id="PR00413">
    <property type="entry name" value="HADHALOGNASE"/>
</dbReference>
<dbReference type="CDD" id="cd02603">
    <property type="entry name" value="HAD_sEH-N_like"/>
    <property type="match status" value="1"/>
</dbReference>
<dbReference type="RefSeq" id="WP_150970087.1">
    <property type="nucleotide sequence ID" value="NZ_VZDO01000009.1"/>
</dbReference>
<dbReference type="AlphaFoldDB" id="A0A7V7PNS4"/>
<evidence type="ECO:0000313" key="2">
    <source>
        <dbReference type="Proteomes" id="UP000432089"/>
    </source>
</evidence>
<accession>A0A7V7PNS4</accession>
<dbReference type="InterPro" id="IPR023214">
    <property type="entry name" value="HAD_sf"/>
</dbReference>
<evidence type="ECO:0000313" key="1">
    <source>
        <dbReference type="EMBL" id="KAB0679563.1"/>
    </source>
</evidence>
<dbReference type="InterPro" id="IPR036412">
    <property type="entry name" value="HAD-like_sf"/>
</dbReference>
<dbReference type="InterPro" id="IPR023198">
    <property type="entry name" value="PGP-like_dom2"/>
</dbReference>
<dbReference type="PANTHER" id="PTHR43611:SF3">
    <property type="entry name" value="FLAVIN MONONUCLEOTIDE HYDROLASE 1, CHLOROPLATIC"/>
    <property type="match status" value="1"/>
</dbReference>
<dbReference type="Pfam" id="PF00702">
    <property type="entry name" value="Hydrolase"/>
    <property type="match status" value="1"/>
</dbReference>
<dbReference type="InterPro" id="IPR006439">
    <property type="entry name" value="HAD-SF_hydro_IA"/>
</dbReference>
<proteinExistence type="predicted"/>